<proteinExistence type="predicted"/>
<name>A0AAV6N7K2_9ROSI</name>
<comment type="caution">
    <text evidence="2">The sequence shown here is derived from an EMBL/GenBank/DDBJ whole genome shotgun (WGS) entry which is preliminary data.</text>
</comment>
<accession>A0AAV6N7K2</accession>
<organism evidence="2 3">
    <name type="scientific">Cucurbita argyrosperma subsp. sororia</name>
    <dbReference type="NCBI Taxonomy" id="37648"/>
    <lineage>
        <taxon>Eukaryota</taxon>
        <taxon>Viridiplantae</taxon>
        <taxon>Streptophyta</taxon>
        <taxon>Embryophyta</taxon>
        <taxon>Tracheophyta</taxon>
        <taxon>Spermatophyta</taxon>
        <taxon>Magnoliopsida</taxon>
        <taxon>eudicotyledons</taxon>
        <taxon>Gunneridae</taxon>
        <taxon>Pentapetalae</taxon>
        <taxon>rosids</taxon>
        <taxon>fabids</taxon>
        <taxon>Cucurbitales</taxon>
        <taxon>Cucurbitaceae</taxon>
        <taxon>Cucurbiteae</taxon>
        <taxon>Cucurbita</taxon>
    </lineage>
</organism>
<feature type="non-terminal residue" evidence="2">
    <location>
        <position position="1"/>
    </location>
</feature>
<feature type="region of interest" description="Disordered" evidence="1">
    <location>
        <begin position="46"/>
        <end position="79"/>
    </location>
</feature>
<evidence type="ECO:0008006" key="4">
    <source>
        <dbReference type="Google" id="ProtNLM"/>
    </source>
</evidence>
<dbReference type="Proteomes" id="UP000685013">
    <property type="component" value="Chromosome 9"/>
</dbReference>
<evidence type="ECO:0000313" key="2">
    <source>
        <dbReference type="EMBL" id="KAG6592221.1"/>
    </source>
</evidence>
<protein>
    <recommendedName>
        <fullName evidence="4">Transmembrane protein</fullName>
    </recommendedName>
</protein>
<gene>
    <name evidence="2" type="ORF">SDJN03_14567</name>
</gene>
<sequence>MENSTTKTNKLTDEPDVHSHSTLCDCILHFFIAILSYFGFNHCGRYRPTPDEPEEESEYFRGHAPPPPPWSTGGGGQTD</sequence>
<reference evidence="2 3" key="1">
    <citation type="journal article" date="2021" name="Hortic Res">
        <title>The domestication of Cucurbita argyrosperma as revealed by the genome of its wild relative.</title>
        <authorList>
            <person name="Barrera-Redondo J."/>
            <person name="Sanchez-de la Vega G."/>
            <person name="Aguirre-Liguori J.A."/>
            <person name="Castellanos-Morales G."/>
            <person name="Gutierrez-Guerrero Y.T."/>
            <person name="Aguirre-Dugua X."/>
            <person name="Aguirre-Planter E."/>
            <person name="Tenaillon M.I."/>
            <person name="Lira-Saade R."/>
            <person name="Eguiarte L.E."/>
        </authorList>
    </citation>
    <scope>NUCLEOTIDE SEQUENCE [LARGE SCALE GENOMIC DNA]</scope>
    <source>
        <strain evidence="2">JBR-2021</strain>
    </source>
</reference>
<dbReference type="AlphaFoldDB" id="A0AAV6N7K2"/>
<evidence type="ECO:0000313" key="3">
    <source>
        <dbReference type="Proteomes" id="UP000685013"/>
    </source>
</evidence>
<evidence type="ECO:0000256" key="1">
    <source>
        <dbReference type="SAM" id="MobiDB-lite"/>
    </source>
</evidence>
<dbReference type="EMBL" id="JAGKQH010000009">
    <property type="protein sequence ID" value="KAG6592221.1"/>
    <property type="molecule type" value="Genomic_DNA"/>
</dbReference>
<keyword evidence="3" id="KW-1185">Reference proteome</keyword>